<evidence type="ECO:0000256" key="1">
    <source>
        <dbReference type="SAM" id="MobiDB-lite"/>
    </source>
</evidence>
<reference evidence="3" key="3">
    <citation type="submission" date="2024-02" db="EMBL/GenBank/DDBJ databases">
        <title>Comparative genomics of Cryptococcus and Kwoniella reveals pathogenesis evolution and contrasting modes of karyotype evolution via chromosome fusion or intercentromeric recombination.</title>
        <authorList>
            <person name="Coelho M.A."/>
            <person name="David-Palma M."/>
            <person name="Shea T."/>
            <person name="Bowers K."/>
            <person name="McGinley-Smith S."/>
            <person name="Mohammad A.W."/>
            <person name="Gnirke A."/>
            <person name="Yurkov A.M."/>
            <person name="Nowrousian M."/>
            <person name="Sun S."/>
            <person name="Cuomo C.A."/>
            <person name="Heitman J."/>
        </authorList>
    </citation>
    <scope>NUCLEOTIDE SEQUENCE</scope>
    <source>
        <strain evidence="3">CBS 10117</strain>
    </source>
</reference>
<organism evidence="2">
    <name type="scientific">Kwoniella dejecticola CBS 10117</name>
    <dbReference type="NCBI Taxonomy" id="1296121"/>
    <lineage>
        <taxon>Eukaryota</taxon>
        <taxon>Fungi</taxon>
        <taxon>Dikarya</taxon>
        <taxon>Basidiomycota</taxon>
        <taxon>Agaricomycotina</taxon>
        <taxon>Tremellomycetes</taxon>
        <taxon>Tremellales</taxon>
        <taxon>Cryptococcaceae</taxon>
        <taxon>Kwoniella</taxon>
    </lineage>
</organism>
<dbReference type="Proteomes" id="UP000078595">
    <property type="component" value="Chromosome 4"/>
</dbReference>
<reference evidence="2" key="1">
    <citation type="submission" date="2013-07" db="EMBL/GenBank/DDBJ databases">
        <title>The Genome Sequence of Cryptococcus dejecticola CBS10117.</title>
        <authorList>
            <consortium name="The Broad Institute Genome Sequencing Platform"/>
            <person name="Cuomo C."/>
            <person name="Litvintseva A."/>
            <person name="Chen Y."/>
            <person name="Heitman J."/>
            <person name="Sun S."/>
            <person name="Springer D."/>
            <person name="Dromer F."/>
            <person name="Young S.K."/>
            <person name="Zeng Q."/>
            <person name="Gargeya S."/>
            <person name="Fitzgerald M."/>
            <person name="Abouelleil A."/>
            <person name="Alvarado L."/>
            <person name="Berlin A.M."/>
            <person name="Chapman S.B."/>
            <person name="Dewar J."/>
            <person name="Goldberg J."/>
            <person name="Griggs A."/>
            <person name="Gujja S."/>
            <person name="Hansen M."/>
            <person name="Howarth C."/>
            <person name="Imamovic A."/>
            <person name="Larimer J."/>
            <person name="McCowan C."/>
            <person name="Murphy C."/>
            <person name="Pearson M."/>
            <person name="Priest M."/>
            <person name="Roberts A."/>
            <person name="Saif S."/>
            <person name="Shea T."/>
            <person name="Sykes S."/>
            <person name="Wortman J."/>
            <person name="Nusbaum C."/>
            <person name="Birren B."/>
        </authorList>
    </citation>
    <scope>NUCLEOTIDE SEQUENCE [LARGE SCALE GENOMIC DNA]</scope>
    <source>
        <strain evidence="2">CBS 10117</strain>
    </source>
</reference>
<dbReference type="RefSeq" id="XP_018264028.1">
    <property type="nucleotide sequence ID" value="XM_018407220.1"/>
</dbReference>
<dbReference type="KEGG" id="kdj:28967605"/>
<feature type="region of interest" description="Disordered" evidence="1">
    <location>
        <begin position="99"/>
        <end position="209"/>
    </location>
</feature>
<dbReference type="VEuPathDB" id="FungiDB:I303_03906"/>
<feature type="compositionally biased region" description="Basic and acidic residues" evidence="1">
    <location>
        <begin position="178"/>
        <end position="189"/>
    </location>
</feature>
<protein>
    <submittedName>
        <fullName evidence="2">Uncharacterized protein</fullName>
    </submittedName>
</protein>
<evidence type="ECO:0000313" key="4">
    <source>
        <dbReference type="Proteomes" id="UP000078595"/>
    </source>
</evidence>
<dbReference type="AlphaFoldDB" id="A0A1A6A803"/>
<feature type="compositionally biased region" description="Low complexity" evidence="1">
    <location>
        <begin position="113"/>
        <end position="124"/>
    </location>
</feature>
<keyword evidence="4" id="KW-1185">Reference proteome</keyword>
<dbReference type="GeneID" id="28967605"/>
<accession>A0A1A6A803</accession>
<evidence type="ECO:0000313" key="2">
    <source>
        <dbReference type="EMBL" id="OBR86186.1"/>
    </source>
</evidence>
<name>A0A1A6A803_9TREE</name>
<proteinExistence type="predicted"/>
<dbReference type="EMBL" id="KI894030">
    <property type="protein sequence ID" value="OBR86186.1"/>
    <property type="molecule type" value="Genomic_DNA"/>
</dbReference>
<evidence type="ECO:0000313" key="3">
    <source>
        <dbReference type="EMBL" id="WWC61306.1"/>
    </source>
</evidence>
<sequence>MALWQSKPMHWQTYTTSAPLTRQLEEAFRRQAAMAFRNTQQTMGYSVSSSFTTRNGVTTGSTQLQVGKSTPWTPEEVSSVERYLVGLIPKGDLIGPSGRPVGYIEAPPPPSPSIASSSRSASSSKTLKPRKSKSAEQSKNAPPLVSFPSTVSEAGTVPPSTPPAHMVLDPMTPHSPRVHYEDLPYDRPPGRFSTITKRFRKKTSASTAP</sequence>
<dbReference type="EMBL" id="CP144533">
    <property type="protein sequence ID" value="WWC61306.1"/>
    <property type="molecule type" value="Genomic_DNA"/>
</dbReference>
<dbReference type="OrthoDB" id="2575541at2759"/>
<gene>
    <name evidence="2" type="ORF">I303_03906</name>
    <name evidence="3" type="ORF">I303_103887</name>
</gene>
<reference evidence="3" key="2">
    <citation type="submission" date="2013-07" db="EMBL/GenBank/DDBJ databases">
        <authorList>
            <consortium name="The Broad Institute Genome Sequencing Platform"/>
            <person name="Cuomo C."/>
            <person name="Litvintseva A."/>
            <person name="Chen Y."/>
            <person name="Heitman J."/>
            <person name="Sun S."/>
            <person name="Springer D."/>
            <person name="Dromer F."/>
            <person name="Young S.K."/>
            <person name="Zeng Q."/>
            <person name="Gargeya S."/>
            <person name="Fitzgerald M."/>
            <person name="Abouelleil A."/>
            <person name="Alvarado L."/>
            <person name="Berlin A.M."/>
            <person name="Chapman S.B."/>
            <person name="Dewar J."/>
            <person name="Goldberg J."/>
            <person name="Griggs A."/>
            <person name="Gujja S."/>
            <person name="Hansen M."/>
            <person name="Howarth C."/>
            <person name="Imamovic A."/>
            <person name="Larimer J."/>
            <person name="McCowan C."/>
            <person name="Murphy C."/>
            <person name="Pearson M."/>
            <person name="Priest M."/>
            <person name="Roberts A."/>
            <person name="Saif S."/>
            <person name="Shea T."/>
            <person name="Sykes S."/>
            <person name="Wortman J."/>
            <person name="Nusbaum C."/>
            <person name="Birren B."/>
        </authorList>
    </citation>
    <scope>NUCLEOTIDE SEQUENCE</scope>
    <source>
        <strain evidence="3">CBS 10117</strain>
    </source>
</reference>